<comment type="pathway">
    <text evidence="1">Cofactor biosynthesis; adenosylcobalamin biosynthesis.</text>
</comment>
<dbReference type="Proteomes" id="UP000645966">
    <property type="component" value="Unassembled WGS sequence"/>
</dbReference>
<evidence type="ECO:0000256" key="2">
    <source>
        <dbReference type="ARBA" id="ARBA00022573"/>
    </source>
</evidence>
<evidence type="ECO:0000313" key="7">
    <source>
        <dbReference type="EMBL" id="MBI8988861.1"/>
    </source>
</evidence>
<keyword evidence="5" id="KW-0949">S-adenosyl-L-methionine</keyword>
<protein>
    <submittedName>
        <fullName evidence="7">Precorrin-6y C5,15-methyltransferase (Decarboxylating) subunit CbiE</fullName>
    </submittedName>
</protein>
<dbReference type="InterPro" id="IPR014777">
    <property type="entry name" value="4pyrrole_Mease_sub1"/>
</dbReference>
<name>A0A934I4B2_9CORY</name>
<dbReference type="AlphaFoldDB" id="A0A934I4B2"/>
<dbReference type="PANTHER" id="PTHR43182">
    <property type="entry name" value="COBALT-PRECORRIN-6B C(15)-METHYLTRANSFERASE (DECARBOXYLATING)"/>
    <property type="match status" value="1"/>
</dbReference>
<sequence>MTNSATGDRAATDSGVSHPEAFLASVVGISAAGMGDLPATSLDRLRAADVVIGSWRQLNLIDGEITAERRPWPSPLLPSIEPLFEEFSGRRIVVLGSGDPMFHGIGTTLTRIFGPGNIEVLPLASSVSLACAHLGWPLNDTPVVSLVNRPVSAILPLLDQGRRFLILGRDETTPGEVSSLLTARGHGGARIHVLSDLGGPDAHTQTYRAAAAEPPRSALNVIAVVPAGPPGRSLLPGLPDDSYDTDEGQLTKADVRAWTVCALAPRPGERLWDIGGGAGSVAIEWLRSTPGTSAVAFERAEHRRRTMTDNARNLGVEHLEVLGAAPDSFSAATTDPDVIFIGGGLTTAGLVEAAWERLRPGGRLVANAVTVESEQMLWRLRDRLGGRITRVQVDSETSIGGFTALRPALPVTQWRVVKQIPASTEQGESVSP</sequence>
<dbReference type="GO" id="GO:0009236">
    <property type="term" value="P:cobalamin biosynthetic process"/>
    <property type="evidence" value="ECO:0007669"/>
    <property type="project" value="UniProtKB-KW"/>
</dbReference>
<organism evidence="7 8">
    <name type="scientific">Corynebacterium meridianum</name>
    <dbReference type="NCBI Taxonomy" id="2765363"/>
    <lineage>
        <taxon>Bacteria</taxon>
        <taxon>Bacillati</taxon>
        <taxon>Actinomycetota</taxon>
        <taxon>Actinomycetes</taxon>
        <taxon>Mycobacteriales</taxon>
        <taxon>Corynebacteriaceae</taxon>
        <taxon>Corynebacterium</taxon>
    </lineage>
</organism>
<dbReference type="Gene3D" id="3.40.50.150">
    <property type="entry name" value="Vaccinia Virus protein VP39"/>
    <property type="match status" value="1"/>
</dbReference>
<dbReference type="NCBIfam" id="TIGR02469">
    <property type="entry name" value="CbiT"/>
    <property type="match status" value="1"/>
</dbReference>
<dbReference type="SUPFAM" id="SSF53335">
    <property type="entry name" value="S-adenosyl-L-methionine-dependent methyltransferases"/>
    <property type="match status" value="1"/>
</dbReference>
<dbReference type="InterPro" id="IPR006365">
    <property type="entry name" value="Cbl_synth_CobL"/>
</dbReference>
<dbReference type="RefSeq" id="WP_198737904.1">
    <property type="nucleotide sequence ID" value="NZ_JAEIOS010000011.1"/>
</dbReference>
<dbReference type="Pfam" id="PF00590">
    <property type="entry name" value="TP_methylase"/>
    <property type="match status" value="1"/>
</dbReference>
<keyword evidence="2" id="KW-0169">Cobalamin biosynthesis</keyword>
<dbReference type="InterPro" id="IPR014008">
    <property type="entry name" value="Cbl_synth_MTase_CbiT"/>
</dbReference>
<comment type="caution">
    <text evidence="7">The sequence shown here is derived from an EMBL/GenBank/DDBJ whole genome shotgun (WGS) entry which is preliminary data.</text>
</comment>
<evidence type="ECO:0000256" key="1">
    <source>
        <dbReference type="ARBA" id="ARBA00004953"/>
    </source>
</evidence>
<evidence type="ECO:0000259" key="6">
    <source>
        <dbReference type="Pfam" id="PF00590"/>
    </source>
</evidence>
<dbReference type="CDD" id="cd02440">
    <property type="entry name" value="AdoMet_MTases"/>
    <property type="match status" value="1"/>
</dbReference>
<evidence type="ECO:0000256" key="3">
    <source>
        <dbReference type="ARBA" id="ARBA00022603"/>
    </source>
</evidence>
<keyword evidence="4" id="KW-0808">Transferase</keyword>
<dbReference type="InterPro" id="IPR035996">
    <property type="entry name" value="4pyrrol_Methylase_sf"/>
</dbReference>
<keyword evidence="3" id="KW-0489">Methyltransferase</keyword>
<proteinExistence type="predicted"/>
<dbReference type="GO" id="GO:0008276">
    <property type="term" value="F:protein methyltransferase activity"/>
    <property type="evidence" value="ECO:0007669"/>
    <property type="project" value="InterPro"/>
</dbReference>
<feature type="domain" description="Tetrapyrrole methylase" evidence="6">
    <location>
        <begin position="26"/>
        <end position="205"/>
    </location>
</feature>
<evidence type="ECO:0000313" key="8">
    <source>
        <dbReference type="Proteomes" id="UP000645966"/>
    </source>
</evidence>
<dbReference type="EMBL" id="JAEIOS010000011">
    <property type="protein sequence ID" value="MBI8988861.1"/>
    <property type="molecule type" value="Genomic_DNA"/>
</dbReference>
<dbReference type="SUPFAM" id="SSF53790">
    <property type="entry name" value="Tetrapyrrole methylase"/>
    <property type="match status" value="1"/>
</dbReference>
<reference evidence="7" key="1">
    <citation type="submission" date="2020-12" db="EMBL/GenBank/DDBJ databases">
        <title>Genome public.</title>
        <authorList>
            <person name="Sun Q."/>
        </authorList>
    </citation>
    <scope>NUCLEOTIDE SEQUENCE</scope>
    <source>
        <strain evidence="7">CCM 8863</strain>
    </source>
</reference>
<dbReference type="InterPro" id="IPR029063">
    <property type="entry name" value="SAM-dependent_MTases_sf"/>
</dbReference>
<dbReference type="InterPro" id="IPR012818">
    <property type="entry name" value="CbiE"/>
</dbReference>
<dbReference type="CDD" id="cd11644">
    <property type="entry name" value="Precorrin-6Y-MT"/>
    <property type="match status" value="1"/>
</dbReference>
<dbReference type="NCBIfam" id="TIGR02467">
    <property type="entry name" value="CbiE"/>
    <property type="match status" value="1"/>
</dbReference>
<dbReference type="InterPro" id="IPR000878">
    <property type="entry name" value="4pyrrol_Mease"/>
</dbReference>
<dbReference type="InterPro" id="IPR050714">
    <property type="entry name" value="Cobalamin_biosynth_MTase"/>
</dbReference>
<accession>A0A934I4B2</accession>
<dbReference type="GO" id="GO:0032259">
    <property type="term" value="P:methylation"/>
    <property type="evidence" value="ECO:0007669"/>
    <property type="project" value="UniProtKB-KW"/>
</dbReference>
<dbReference type="Gene3D" id="3.40.1010.10">
    <property type="entry name" value="Cobalt-precorrin-4 Transmethylase, Domain 1"/>
    <property type="match status" value="1"/>
</dbReference>
<evidence type="ECO:0000256" key="4">
    <source>
        <dbReference type="ARBA" id="ARBA00022679"/>
    </source>
</evidence>
<dbReference type="PANTHER" id="PTHR43182:SF1">
    <property type="entry name" value="COBALT-PRECORRIN-7 C(5)-METHYLTRANSFERASE"/>
    <property type="match status" value="1"/>
</dbReference>
<keyword evidence="8" id="KW-1185">Reference proteome</keyword>
<dbReference type="PIRSF" id="PIRSF036428">
    <property type="entry name" value="CobL"/>
    <property type="match status" value="1"/>
</dbReference>
<gene>
    <name evidence="7" type="primary">cbiE</name>
    <name evidence="7" type="ORF">JDV75_03685</name>
</gene>
<evidence type="ECO:0000256" key="5">
    <source>
        <dbReference type="ARBA" id="ARBA00022691"/>
    </source>
</evidence>